<feature type="compositionally biased region" description="Basic residues" evidence="1">
    <location>
        <begin position="31"/>
        <end position="47"/>
    </location>
</feature>
<comment type="caution">
    <text evidence="2">The sequence shown here is derived from an EMBL/GenBank/DDBJ whole genome shotgun (WGS) entry which is preliminary data.</text>
</comment>
<name>A0A4Y9XX31_9AGAM</name>
<feature type="compositionally biased region" description="Polar residues" evidence="1">
    <location>
        <begin position="287"/>
        <end position="300"/>
    </location>
</feature>
<dbReference type="Proteomes" id="UP000298327">
    <property type="component" value="Unassembled WGS sequence"/>
</dbReference>
<dbReference type="AlphaFoldDB" id="A0A4Y9XX31"/>
<feature type="compositionally biased region" description="Pro residues" evidence="1">
    <location>
        <begin position="687"/>
        <end position="703"/>
    </location>
</feature>
<feature type="compositionally biased region" description="Polar residues" evidence="1">
    <location>
        <begin position="238"/>
        <end position="274"/>
    </location>
</feature>
<dbReference type="OrthoDB" id="3184410at2759"/>
<organism evidence="2 3">
    <name type="scientific">Dentipellis fragilis</name>
    <dbReference type="NCBI Taxonomy" id="205917"/>
    <lineage>
        <taxon>Eukaryota</taxon>
        <taxon>Fungi</taxon>
        <taxon>Dikarya</taxon>
        <taxon>Basidiomycota</taxon>
        <taxon>Agaricomycotina</taxon>
        <taxon>Agaricomycetes</taxon>
        <taxon>Russulales</taxon>
        <taxon>Hericiaceae</taxon>
        <taxon>Dentipellis</taxon>
    </lineage>
</organism>
<feature type="compositionally biased region" description="Basic and acidic residues" evidence="1">
    <location>
        <begin position="603"/>
        <end position="627"/>
    </location>
</feature>
<sequence>MATRQNKKRKGKVTRERTVTTLTGAETHPIPHSHSHPHPPPQHHHHQSGSFLIPTSDDLAASANIMSSPFSVASSSGGHNGSNNVPPPPGFAMPPANFSAFGYNPYMPPMAPPPPAMSHPPQPYYPDPNPPPGLSDLEVLESLKQAIKNNQHEIYRAIPQPEALRSLYKGVIPDLSPTSVPPHPEQVPRDTYHAGTYSRANYDVASTQQGSDRSAKASLSGSGSVGDFGRARKDSISWDPSSAQNYSRNGASTSSSNGQVAPSHYDVSNGTSGSPGKLRGEYPAASAKQSLSGSAVSESLYNGGRAGASQPAIVKTEEPPSSVHIGAGESSYPPRSSGNAPPGKSETKDDLRTHDAGWSRESAAKEGRRRSDSDRAPYPPGRHNGDARALPSDRPGPLRDQRYPDRDRDTGRDRDKTGGRDWERDRDRDRRWGDWRPREDRRGSEYRRPEERHYDSRPDRRWEPRPDPVYGDKRPERPAVPLANGEDKMAPPSGATDRPHEDRAGGGLSRSAPVDHTIRPPPVVEERPPVPTAVPEDLTAPPGLSLADASRPVSSITEQRPAPRPTVSLEERISRPPSLQERIGTTAPASYVSERPPRPAPSLEERLSHASDERPPAPRPVDDRPRPESNVVSTIPAVERDERARQPSGDRFGAPPGDRTVPPPGRAPGYVRAPSVARDSPRTAPRPVSPPLLPSTRPPPPPGGLREPSRERGPDYRPYYRTEFDRPLEEDRRSDGLDIDNPDRYRSRRYPDEHDRARVWPPGSPRNDPYAGDAERRRDHRDCIAQELSTEVLKLKSVSPTQHPSKSASVARMNCTIGLRRDRNLGSSPATPRDTNEHGSSFVAPNPQRPPARRTWVPPCPEHLSNANFVPFNAPRWPADVMPGAVTSSTVVSPTAQMNSPSGVCSGCPCSGVSSRGPAPAPRLRKKAAAGLLEPLQLASGPDPSRPPVIPRTPHPYGELLSSAASTSTAATLHPLPHPSQVTWRGIRLTDEAKAAAEGALGSLYMLSQPPCVRIGWLCCACDVCTRGVYVYSDKMSARMAETRG</sequence>
<feature type="region of interest" description="Disordered" evidence="1">
    <location>
        <begin position="819"/>
        <end position="852"/>
    </location>
</feature>
<proteinExistence type="predicted"/>
<feature type="region of interest" description="Disordered" evidence="1">
    <location>
        <begin position="113"/>
        <end position="136"/>
    </location>
</feature>
<accession>A0A4Y9XX31</accession>
<gene>
    <name evidence="2" type="ORF">EVG20_g9622</name>
</gene>
<reference evidence="2 3" key="1">
    <citation type="submission" date="2019-02" db="EMBL/GenBank/DDBJ databases">
        <title>Genome sequencing of the rare red list fungi Dentipellis fragilis.</title>
        <authorList>
            <person name="Buettner E."/>
            <person name="Kellner H."/>
        </authorList>
    </citation>
    <scope>NUCLEOTIDE SEQUENCE [LARGE SCALE GENOMIC DNA]</scope>
    <source>
        <strain evidence="2 3">DSM 105465</strain>
    </source>
</reference>
<feature type="compositionally biased region" description="Basic and acidic residues" evidence="1">
    <location>
        <begin position="345"/>
        <end position="375"/>
    </location>
</feature>
<dbReference type="STRING" id="205917.A0A4Y9XX31"/>
<dbReference type="EMBL" id="SEOQ01001003">
    <property type="protein sequence ID" value="TFY54645.1"/>
    <property type="molecule type" value="Genomic_DNA"/>
</dbReference>
<feature type="region of interest" description="Disordered" evidence="1">
    <location>
        <begin position="1"/>
        <end position="57"/>
    </location>
</feature>
<evidence type="ECO:0000313" key="3">
    <source>
        <dbReference type="Proteomes" id="UP000298327"/>
    </source>
</evidence>
<feature type="region of interest" description="Disordered" evidence="1">
    <location>
        <begin position="173"/>
        <end position="779"/>
    </location>
</feature>
<feature type="compositionally biased region" description="Basic residues" evidence="1">
    <location>
        <begin position="1"/>
        <end position="12"/>
    </location>
</feature>
<protein>
    <submittedName>
        <fullName evidence="2">Uncharacterized protein</fullName>
    </submittedName>
</protein>
<feature type="compositionally biased region" description="Basic and acidic residues" evidence="1">
    <location>
        <begin position="396"/>
        <end position="477"/>
    </location>
</feature>
<keyword evidence="3" id="KW-1185">Reference proteome</keyword>
<feature type="compositionally biased region" description="Polar residues" evidence="1">
    <location>
        <begin position="204"/>
        <end position="222"/>
    </location>
</feature>
<evidence type="ECO:0000256" key="1">
    <source>
        <dbReference type="SAM" id="MobiDB-lite"/>
    </source>
</evidence>
<feature type="compositionally biased region" description="Pro residues" evidence="1">
    <location>
        <begin position="113"/>
        <end position="133"/>
    </location>
</feature>
<feature type="region of interest" description="Disordered" evidence="1">
    <location>
        <begin position="69"/>
        <end position="90"/>
    </location>
</feature>
<feature type="compositionally biased region" description="Basic and acidic residues" evidence="1">
    <location>
        <begin position="707"/>
        <end position="758"/>
    </location>
</feature>
<evidence type="ECO:0000313" key="2">
    <source>
        <dbReference type="EMBL" id="TFY54645.1"/>
    </source>
</evidence>
<feature type="compositionally biased region" description="Low complexity" evidence="1">
    <location>
        <begin position="69"/>
        <end position="84"/>
    </location>
</feature>